<dbReference type="PANTHER" id="PTHR13141:SF4">
    <property type="entry name" value="TRANSMEMBRANE PROTEIN 242"/>
    <property type="match status" value="1"/>
</dbReference>
<evidence type="ECO:0000256" key="2">
    <source>
        <dbReference type="ARBA" id="ARBA00007570"/>
    </source>
</evidence>
<gene>
    <name evidence="12" type="primary">LOC105268035</name>
</gene>
<dbReference type="GO" id="GO:0005743">
    <property type="term" value="C:mitochondrial inner membrane"/>
    <property type="evidence" value="ECO:0007669"/>
    <property type="project" value="UniProtKB-SubCell"/>
</dbReference>
<evidence type="ECO:0000256" key="5">
    <source>
        <dbReference type="ARBA" id="ARBA00022792"/>
    </source>
</evidence>
<keyword evidence="4 10" id="KW-0812">Transmembrane</keyword>
<name>A0A9R1TAH6_9HYME</name>
<dbReference type="Proteomes" id="UP000694866">
    <property type="component" value="Unplaced"/>
</dbReference>
<evidence type="ECO:0000256" key="1">
    <source>
        <dbReference type="ARBA" id="ARBA00004448"/>
    </source>
</evidence>
<evidence type="ECO:0000256" key="6">
    <source>
        <dbReference type="ARBA" id="ARBA00022989"/>
    </source>
</evidence>
<comment type="function">
    <text evidence="9">Scaffold protein that participates in the c-ring assembly of mitochondrial ATP synthase (F(1)F(0) ATP synthase or complex V) by facilitating the membrane insertion and oligomer formation of the subunit c/ATP5MC3. Participates in the incorporation of the c-ring into vestigial complexes. Additionally influences the incorporation of subunits MT-ATP6, MT-ATP8, ATP5MJ, and ATP5MK in the ATP synthase.</text>
</comment>
<reference evidence="12" key="1">
    <citation type="submission" date="2025-08" db="UniProtKB">
        <authorList>
            <consortium name="RefSeq"/>
        </authorList>
    </citation>
    <scope>IDENTIFICATION</scope>
    <source>
        <strain evidence="12">USDA-PBARC FA_bdor</strain>
        <tissue evidence="12">Whole organism</tissue>
    </source>
</reference>
<evidence type="ECO:0000256" key="4">
    <source>
        <dbReference type="ARBA" id="ARBA00022692"/>
    </source>
</evidence>
<keyword evidence="8 10" id="KW-0472">Membrane</keyword>
<evidence type="ECO:0000313" key="12">
    <source>
        <dbReference type="RefSeq" id="XP_011305580.1"/>
    </source>
</evidence>
<evidence type="ECO:0000256" key="3">
    <source>
        <dbReference type="ARBA" id="ARBA00013934"/>
    </source>
</evidence>
<dbReference type="GeneID" id="105268035"/>
<proteinExistence type="inferred from homology"/>
<protein>
    <recommendedName>
        <fullName evidence="3">Transmembrane protein 242</fullName>
    </recommendedName>
</protein>
<feature type="transmembrane region" description="Helical" evidence="10">
    <location>
        <begin position="91"/>
        <end position="111"/>
    </location>
</feature>
<evidence type="ECO:0000256" key="9">
    <source>
        <dbReference type="ARBA" id="ARBA00045905"/>
    </source>
</evidence>
<keyword evidence="5" id="KW-0999">Mitochondrion inner membrane</keyword>
<dbReference type="InterPro" id="IPR009792">
    <property type="entry name" value="TMEM242"/>
</dbReference>
<keyword evidence="7" id="KW-0496">Mitochondrion</keyword>
<organism evidence="11 12">
    <name type="scientific">Fopius arisanus</name>
    <dbReference type="NCBI Taxonomy" id="64838"/>
    <lineage>
        <taxon>Eukaryota</taxon>
        <taxon>Metazoa</taxon>
        <taxon>Ecdysozoa</taxon>
        <taxon>Arthropoda</taxon>
        <taxon>Hexapoda</taxon>
        <taxon>Insecta</taxon>
        <taxon>Pterygota</taxon>
        <taxon>Neoptera</taxon>
        <taxon>Endopterygota</taxon>
        <taxon>Hymenoptera</taxon>
        <taxon>Apocrita</taxon>
        <taxon>Ichneumonoidea</taxon>
        <taxon>Braconidae</taxon>
        <taxon>Opiinae</taxon>
        <taxon>Fopius</taxon>
    </lineage>
</organism>
<evidence type="ECO:0000313" key="11">
    <source>
        <dbReference type="Proteomes" id="UP000694866"/>
    </source>
</evidence>
<dbReference type="AlphaFoldDB" id="A0A9R1TAH6"/>
<evidence type="ECO:0000256" key="10">
    <source>
        <dbReference type="SAM" id="Phobius"/>
    </source>
</evidence>
<dbReference type="RefSeq" id="XP_011305580.1">
    <property type="nucleotide sequence ID" value="XM_011307278.1"/>
</dbReference>
<keyword evidence="6 10" id="KW-1133">Transmembrane helix</keyword>
<keyword evidence="11" id="KW-1185">Reference proteome</keyword>
<dbReference type="OrthoDB" id="2378895at2759"/>
<dbReference type="Pfam" id="PF07096">
    <property type="entry name" value="DUF1358"/>
    <property type="match status" value="1"/>
</dbReference>
<comment type="similarity">
    <text evidence="2">Belongs to the TMEM242 family.</text>
</comment>
<evidence type="ECO:0000256" key="7">
    <source>
        <dbReference type="ARBA" id="ARBA00023128"/>
    </source>
</evidence>
<dbReference type="KEGG" id="fas:105268035"/>
<comment type="subcellular location">
    <subcellularLocation>
        <location evidence="1">Mitochondrion inner membrane</location>
        <topology evidence="1">Multi-pass membrane protein</topology>
    </subcellularLocation>
</comment>
<evidence type="ECO:0000256" key="8">
    <source>
        <dbReference type="ARBA" id="ARBA00023136"/>
    </source>
</evidence>
<accession>A0A9R1TAH6</accession>
<feature type="transmembrane region" description="Helical" evidence="10">
    <location>
        <begin position="37"/>
        <end position="62"/>
    </location>
</feature>
<sequence length="169" mass="18415">MSGDDVFPRNDDVPHVNNHPGDLSLVKHTADSKDNKFYGVLFLGAVTGISAIIGFGTTVAAVRKKDPKYFEEGVVGVRGTTEAGVSLAMRALGWGTVYAVTGCSLIFYGIWKLSGATNAYEFRNKMGSLLPRISKKDPPQSRTEFEGLNDFLTYISEEWGKDKSGDNNK</sequence>
<dbReference type="PANTHER" id="PTHR13141">
    <property type="entry name" value="TRANSMEMBRANE PROTEIN 242"/>
    <property type="match status" value="1"/>
</dbReference>